<evidence type="ECO:0000313" key="7">
    <source>
        <dbReference type="Proteomes" id="UP000799429"/>
    </source>
</evidence>
<dbReference type="InterPro" id="IPR050121">
    <property type="entry name" value="Cytochrome_P450_monoxygenase"/>
</dbReference>
<keyword evidence="5" id="KW-0349">Heme</keyword>
<name>A0A9P4VPZ2_9PEZI</name>
<dbReference type="SUPFAM" id="SSF48264">
    <property type="entry name" value="Cytochrome P450"/>
    <property type="match status" value="1"/>
</dbReference>
<accession>A0A9P4VPZ2</accession>
<dbReference type="PANTHER" id="PTHR24305">
    <property type="entry name" value="CYTOCHROME P450"/>
    <property type="match status" value="1"/>
</dbReference>
<dbReference type="GO" id="GO:0020037">
    <property type="term" value="F:heme binding"/>
    <property type="evidence" value="ECO:0007669"/>
    <property type="project" value="InterPro"/>
</dbReference>
<dbReference type="CDD" id="cd11060">
    <property type="entry name" value="CYP57A1-like"/>
    <property type="match status" value="1"/>
</dbReference>
<evidence type="ECO:0000313" key="6">
    <source>
        <dbReference type="EMBL" id="KAF2837252.1"/>
    </source>
</evidence>
<dbReference type="InterPro" id="IPR001128">
    <property type="entry name" value="Cyt_P450"/>
</dbReference>
<dbReference type="Gene3D" id="1.10.630.10">
    <property type="entry name" value="Cytochrome P450"/>
    <property type="match status" value="1"/>
</dbReference>
<evidence type="ECO:0000256" key="1">
    <source>
        <dbReference type="ARBA" id="ARBA00001971"/>
    </source>
</evidence>
<dbReference type="GO" id="GO:0016705">
    <property type="term" value="F:oxidoreductase activity, acting on paired donors, with incorporation or reduction of molecular oxygen"/>
    <property type="evidence" value="ECO:0007669"/>
    <property type="project" value="InterPro"/>
</dbReference>
<comment type="cofactor">
    <cofactor evidence="1 5">
        <name>heme</name>
        <dbReference type="ChEBI" id="CHEBI:30413"/>
    </cofactor>
</comment>
<organism evidence="6 7">
    <name type="scientific">Patellaria atrata CBS 101060</name>
    <dbReference type="NCBI Taxonomy" id="1346257"/>
    <lineage>
        <taxon>Eukaryota</taxon>
        <taxon>Fungi</taxon>
        <taxon>Dikarya</taxon>
        <taxon>Ascomycota</taxon>
        <taxon>Pezizomycotina</taxon>
        <taxon>Dothideomycetes</taxon>
        <taxon>Dothideomycetes incertae sedis</taxon>
        <taxon>Patellariales</taxon>
        <taxon>Patellariaceae</taxon>
        <taxon>Patellaria</taxon>
    </lineage>
</organism>
<feature type="binding site" description="axial binding residue" evidence="5">
    <location>
        <position position="461"/>
    </location>
    <ligand>
        <name>heme</name>
        <dbReference type="ChEBI" id="CHEBI:30413"/>
    </ligand>
    <ligandPart>
        <name>Fe</name>
        <dbReference type="ChEBI" id="CHEBI:18248"/>
    </ligandPart>
</feature>
<dbReference type="OrthoDB" id="3934656at2759"/>
<dbReference type="PRINTS" id="PR00465">
    <property type="entry name" value="EP450IV"/>
</dbReference>
<dbReference type="FunFam" id="1.10.630.10:FF:000188">
    <property type="entry name" value="Cytochrome P450, putative (Eurofung)"/>
    <property type="match status" value="1"/>
</dbReference>
<dbReference type="Pfam" id="PF00067">
    <property type="entry name" value="p450"/>
    <property type="match status" value="1"/>
</dbReference>
<keyword evidence="7" id="KW-1185">Reference proteome</keyword>
<keyword evidence="3 5" id="KW-0479">Metal-binding</keyword>
<sequence>MIKSLLQSRIPDNAPISGIDVLRPELTVGSPNRLVFGPFFLFLLLIFVKRRYFSPISDIPGPFSASFGHWWQWRRTLKGGTEKETIALHQKHGNFVRISHKEVSIGHPDAIKALLVAPLPKGSWYQVFNLPDKRYVNQMGELDPTRHIHKARNVAPGYAFSNVIKSEPYVDEAIRTLEDQLGKLSQDNKEVDFSQWFNWYGFDILGEVTFSKSFGFLKEGRDVGDSVANTAILAVYICIIGHVYWLHSWLLANPLIDKFNLRPSLHILDTCFAALDARKKSGEARKDMVEQWKETRAKHPDRMEEKEILAGCLVNIGAGADTISSALQAFFYHAIRTPGVYNQLRKEVDEAQARGELSAVVSHAEAQNLPYLQATIKEALRFHTPIGFGFPRVAPAGGITILDRHFPEGVTLSVNPWVIHRNKELFGDDADVFNPDRWMDAERAKEMNKYMIPFGAGYNQCPGRHLAHMELSKLTATLVRDFDIVQVNPKQEWKFETHFTAVPYGWPCKVRRRNRGT</sequence>
<dbReference type="GO" id="GO:0004497">
    <property type="term" value="F:monooxygenase activity"/>
    <property type="evidence" value="ECO:0007669"/>
    <property type="project" value="InterPro"/>
</dbReference>
<dbReference type="AlphaFoldDB" id="A0A9P4VPZ2"/>
<dbReference type="InterPro" id="IPR002403">
    <property type="entry name" value="Cyt_P450_E_grp-IV"/>
</dbReference>
<protein>
    <submittedName>
        <fullName evidence="6">Cytochrome P450</fullName>
    </submittedName>
</protein>
<evidence type="ECO:0000256" key="5">
    <source>
        <dbReference type="PIRSR" id="PIRSR602403-1"/>
    </source>
</evidence>
<comment type="caution">
    <text evidence="6">The sequence shown here is derived from an EMBL/GenBank/DDBJ whole genome shotgun (WGS) entry which is preliminary data.</text>
</comment>
<evidence type="ECO:0000256" key="2">
    <source>
        <dbReference type="ARBA" id="ARBA00010617"/>
    </source>
</evidence>
<reference evidence="6" key="1">
    <citation type="journal article" date="2020" name="Stud. Mycol.">
        <title>101 Dothideomycetes genomes: a test case for predicting lifestyles and emergence of pathogens.</title>
        <authorList>
            <person name="Haridas S."/>
            <person name="Albert R."/>
            <person name="Binder M."/>
            <person name="Bloem J."/>
            <person name="Labutti K."/>
            <person name="Salamov A."/>
            <person name="Andreopoulos B."/>
            <person name="Baker S."/>
            <person name="Barry K."/>
            <person name="Bills G."/>
            <person name="Bluhm B."/>
            <person name="Cannon C."/>
            <person name="Castanera R."/>
            <person name="Culley D."/>
            <person name="Daum C."/>
            <person name="Ezra D."/>
            <person name="Gonzalez J."/>
            <person name="Henrissat B."/>
            <person name="Kuo A."/>
            <person name="Liang C."/>
            <person name="Lipzen A."/>
            <person name="Lutzoni F."/>
            <person name="Magnuson J."/>
            <person name="Mondo S."/>
            <person name="Nolan M."/>
            <person name="Ohm R."/>
            <person name="Pangilinan J."/>
            <person name="Park H.-J."/>
            <person name="Ramirez L."/>
            <person name="Alfaro M."/>
            <person name="Sun H."/>
            <person name="Tritt A."/>
            <person name="Yoshinaga Y."/>
            <person name="Zwiers L.-H."/>
            <person name="Turgeon B."/>
            <person name="Goodwin S."/>
            <person name="Spatafora J."/>
            <person name="Crous P."/>
            <person name="Grigoriev I."/>
        </authorList>
    </citation>
    <scope>NUCLEOTIDE SEQUENCE</scope>
    <source>
        <strain evidence="6">CBS 101060</strain>
    </source>
</reference>
<dbReference type="InterPro" id="IPR036396">
    <property type="entry name" value="Cyt_P450_sf"/>
</dbReference>
<dbReference type="PRINTS" id="PR00385">
    <property type="entry name" value="P450"/>
</dbReference>
<evidence type="ECO:0000256" key="4">
    <source>
        <dbReference type="ARBA" id="ARBA00023004"/>
    </source>
</evidence>
<evidence type="ECO:0000256" key="3">
    <source>
        <dbReference type="ARBA" id="ARBA00022723"/>
    </source>
</evidence>
<dbReference type="Proteomes" id="UP000799429">
    <property type="component" value="Unassembled WGS sequence"/>
</dbReference>
<proteinExistence type="inferred from homology"/>
<comment type="similarity">
    <text evidence="2">Belongs to the cytochrome P450 family.</text>
</comment>
<dbReference type="GO" id="GO:0005506">
    <property type="term" value="F:iron ion binding"/>
    <property type="evidence" value="ECO:0007669"/>
    <property type="project" value="InterPro"/>
</dbReference>
<gene>
    <name evidence="6" type="ORF">M501DRAFT_986576</name>
</gene>
<dbReference type="PANTHER" id="PTHR24305:SF232">
    <property type="entry name" value="P450, PUTATIVE (EUROFUNG)-RELATED"/>
    <property type="match status" value="1"/>
</dbReference>
<keyword evidence="4 5" id="KW-0408">Iron</keyword>
<dbReference type="EMBL" id="MU006100">
    <property type="protein sequence ID" value="KAF2837252.1"/>
    <property type="molecule type" value="Genomic_DNA"/>
</dbReference>